<evidence type="ECO:0000259" key="1">
    <source>
        <dbReference type="PROSITE" id="PS51831"/>
    </source>
</evidence>
<dbReference type="OrthoDB" id="9814017at2"/>
<dbReference type="PROSITE" id="PS51831">
    <property type="entry name" value="HD"/>
    <property type="match status" value="1"/>
</dbReference>
<dbReference type="GO" id="GO:0008832">
    <property type="term" value="F:dGTPase activity"/>
    <property type="evidence" value="ECO:0007669"/>
    <property type="project" value="TreeGrafter"/>
</dbReference>
<dbReference type="GO" id="GO:0006203">
    <property type="term" value="P:dGTP catabolic process"/>
    <property type="evidence" value="ECO:0007669"/>
    <property type="project" value="TreeGrafter"/>
</dbReference>
<dbReference type="EMBL" id="FPJE01000031">
    <property type="protein sequence ID" value="SFW74166.1"/>
    <property type="molecule type" value="Genomic_DNA"/>
</dbReference>
<dbReference type="SUPFAM" id="SSF109604">
    <property type="entry name" value="HD-domain/PDEase-like"/>
    <property type="match status" value="1"/>
</dbReference>
<dbReference type="STRING" id="1150368.SAMN02927921_03863"/>
<dbReference type="InterPro" id="IPR003607">
    <property type="entry name" value="HD/PDEase_dom"/>
</dbReference>
<dbReference type="PANTHER" id="PTHR11373">
    <property type="entry name" value="DEOXYNUCLEOSIDE TRIPHOSPHATE TRIPHOSPHOHYDROLASE"/>
    <property type="match status" value="1"/>
</dbReference>
<dbReference type="InterPro" id="IPR050135">
    <property type="entry name" value="dGTPase-like"/>
</dbReference>
<dbReference type="CDD" id="cd00077">
    <property type="entry name" value="HDc"/>
    <property type="match status" value="1"/>
</dbReference>
<evidence type="ECO:0000313" key="2">
    <source>
        <dbReference type="EMBL" id="SFW74166.1"/>
    </source>
</evidence>
<sequence>MRYTDNIYGEFELPGVIEDLIKTQVFQRLKKIHQGGAVFLADPGINHTRFEHAIGVMLLIRKLGGRIEEQIAGLLHDISHTAFSHLIDYVLDIEGEDYHEKRYAEVLKDAELNAVLHHYQMDSATFTDVEKFKLLEYPLPSLSADRIDYTLRDMFQIGKISLDEISWFIRGLDTVDNRIVLKSETYARWFQAQYNDLTTGYFESRQNITIHIIMKEIVKDCLEKGIIEEKDFFGDDFYLIDKINRQFDLKQRIAAMSARGQQHKQLHTKKRMVDPEILVRGSILKLSEVH</sequence>
<keyword evidence="3" id="KW-1185">Reference proteome</keyword>
<dbReference type="PANTHER" id="PTHR11373:SF41">
    <property type="entry name" value="METAL-DEPENDENT PHOSPHOHYDROLASE"/>
    <property type="match status" value="1"/>
</dbReference>
<dbReference type="Pfam" id="PF01966">
    <property type="entry name" value="HD"/>
    <property type="match status" value="1"/>
</dbReference>
<dbReference type="Proteomes" id="UP000182248">
    <property type="component" value="Unassembled WGS sequence"/>
</dbReference>
<protein>
    <recommendedName>
        <fullName evidence="1">HD domain-containing protein</fullName>
    </recommendedName>
</protein>
<organism evidence="2 3">
    <name type="scientific">Sinomicrobium oceani</name>
    <dbReference type="NCBI Taxonomy" id="1150368"/>
    <lineage>
        <taxon>Bacteria</taxon>
        <taxon>Pseudomonadati</taxon>
        <taxon>Bacteroidota</taxon>
        <taxon>Flavobacteriia</taxon>
        <taxon>Flavobacteriales</taxon>
        <taxon>Flavobacteriaceae</taxon>
        <taxon>Sinomicrobium</taxon>
    </lineage>
</organism>
<reference evidence="2 3" key="1">
    <citation type="submission" date="2016-11" db="EMBL/GenBank/DDBJ databases">
        <authorList>
            <person name="Jaros S."/>
            <person name="Januszkiewicz K."/>
            <person name="Wedrychowicz H."/>
        </authorList>
    </citation>
    <scope>NUCLEOTIDE SEQUENCE [LARGE SCALE GENOMIC DNA]</scope>
    <source>
        <strain evidence="2 3">CGMCC 1.12145</strain>
    </source>
</reference>
<feature type="domain" description="HD" evidence="1">
    <location>
        <begin position="49"/>
        <end position="150"/>
    </location>
</feature>
<gene>
    <name evidence="2" type="ORF">SAMN02927921_03863</name>
</gene>
<dbReference type="Gene3D" id="1.10.3210.10">
    <property type="entry name" value="Hypothetical protein af1432"/>
    <property type="match status" value="1"/>
</dbReference>
<dbReference type="InterPro" id="IPR006674">
    <property type="entry name" value="HD_domain"/>
</dbReference>
<dbReference type="AlphaFoldDB" id="A0A1K1RQ41"/>
<accession>A0A1K1RQ41</accession>
<dbReference type="RefSeq" id="WP_072319098.1">
    <property type="nucleotide sequence ID" value="NZ_FPJE01000031.1"/>
</dbReference>
<dbReference type="SMART" id="SM00471">
    <property type="entry name" value="HDc"/>
    <property type="match status" value="1"/>
</dbReference>
<proteinExistence type="predicted"/>
<name>A0A1K1RQ41_9FLAO</name>
<evidence type="ECO:0000313" key="3">
    <source>
        <dbReference type="Proteomes" id="UP000182248"/>
    </source>
</evidence>